<evidence type="ECO:0000313" key="3">
    <source>
        <dbReference type="Proteomes" id="UP001627154"/>
    </source>
</evidence>
<name>A0ABD2WF40_9HYME</name>
<gene>
    <name evidence="2" type="ORF">TKK_014056</name>
</gene>
<dbReference type="PANTHER" id="PTHR47018:SF3">
    <property type="entry name" value="MYCBP-ASSOCIATED PROTEIN"/>
    <property type="match status" value="1"/>
</dbReference>
<dbReference type="EMBL" id="JBJJXI010000111">
    <property type="protein sequence ID" value="KAL3391335.1"/>
    <property type="molecule type" value="Genomic_DNA"/>
</dbReference>
<evidence type="ECO:0008006" key="4">
    <source>
        <dbReference type="Google" id="ProtNLM"/>
    </source>
</evidence>
<proteinExistence type="predicted"/>
<feature type="compositionally biased region" description="Low complexity" evidence="1">
    <location>
        <begin position="97"/>
        <end position="106"/>
    </location>
</feature>
<organism evidence="2 3">
    <name type="scientific">Trichogramma kaykai</name>
    <dbReference type="NCBI Taxonomy" id="54128"/>
    <lineage>
        <taxon>Eukaryota</taxon>
        <taxon>Metazoa</taxon>
        <taxon>Ecdysozoa</taxon>
        <taxon>Arthropoda</taxon>
        <taxon>Hexapoda</taxon>
        <taxon>Insecta</taxon>
        <taxon>Pterygota</taxon>
        <taxon>Neoptera</taxon>
        <taxon>Endopterygota</taxon>
        <taxon>Hymenoptera</taxon>
        <taxon>Apocrita</taxon>
        <taxon>Proctotrupomorpha</taxon>
        <taxon>Chalcidoidea</taxon>
        <taxon>Trichogrammatidae</taxon>
        <taxon>Trichogramma</taxon>
    </lineage>
</organism>
<dbReference type="PANTHER" id="PTHR47018">
    <property type="entry name" value="CXC DOMAIN-CONTAINING PROTEIN-RELATED"/>
    <property type="match status" value="1"/>
</dbReference>
<dbReference type="Proteomes" id="UP001627154">
    <property type="component" value="Unassembled WGS sequence"/>
</dbReference>
<accession>A0ABD2WF40</accession>
<evidence type="ECO:0000313" key="2">
    <source>
        <dbReference type="EMBL" id="KAL3391335.1"/>
    </source>
</evidence>
<protein>
    <recommendedName>
        <fullName evidence="4">Tesmin/TSO1-like CXC domain-containing protein</fullName>
    </recommendedName>
</protein>
<keyword evidence="3" id="KW-1185">Reference proteome</keyword>
<sequence length="1544" mass="177135">MDSFPVLNKKNIVSGLKCIFCNKSEGVVKCPQEASFLTVQNALARWKNDVTERFEALYRPKQKVQTFSWHRTCFANHVSERKIQKRENELSKIDNVNSSNSTTTSSNRKHPQELRRSSRSQTKKMSHECIVCEKKKKNRQAYIISTKGRAEKFINAARMNINSNNIFTKISMYATVDSFLAAKIRCHQLCYAKHVYAAKNSPVRRPLLMPDPTIIRQVFSRVLEEIDISNQMFDLQFLIDRTNFFLKQSNENCINFNTMKEFLVDEYGEGVLFCESRSNNKSQIVLFTKITISDLVDRLRQVDNISSKIQHVTSELKKEMYESNLNSINSYVCDDGVTDKFLNTFELPTTWNAFLESLLCNKKKLHKQQDKLIKAKSIFMDIWCIVQKMESPKHIALAQTVHHLFRSKHLINILSKLGHSISYHKLTECNNFILQKQSSQQVSNYIMQPSNIVKNDTSLFLHGAIDNNDFLEETLSGKNTTHVTSMVLYQEKSSVPWNDVNVVTKNSVKDVEIDLSSSCLEHFVCTNAKPKFKELFHEMNGLKSKINNYLEWIWILSKLVVDPDDDDSYIIIRDKKIVIPNWSPFNELISTNNQPVSIVGHGSMLPYSPTSDGAVYTALKNFVSVSESYGKEYSILTADMAIYIKSKLIQMQSPNPFPKLIMRVGIWLRILGDYLDGNGVEDIFTDDLELYGESTLQSIFKGLQYNRGIRLHKLLYESIKTIQIFEYIRSCDESILVKFLSTSQYKELRKSINERNSHKAREIIKELNESQELTEFFNSFDNFLKNQCESNQTFLYFNNYCAMVEILLNSIRADRTGDFDLHLSSTVESLPYLFACNHPLYVKGILLYLQDMLNLPNSVKSDLQRGMLSVKRKNGTFNGVGGDLALEQIQNRSSAVSGGWTGISTNETSLQKWIRLHPIKSAIHKSLLAFCNLDDDPFDSDDTSSTNHKEWNESRMRTDDEDVDNIINTLLSKSIFDSSDVNTDLINISNGKCATDEVTTYLLNLKENGEELVNNFVQERFVKKEKSVFDRIPKIVVKNFNYMKNKSKKKNDSKELKDIKEILDIQQTIMLLFQRGFTIESFASHELLDYPKSLADSEGLLKKSAKSDLMNEIENRSNCNYSDNLKLECKKVHVFDGMAIVHLLKLDTCSNFGQFAEKFYNFITSFFGDRNVKSIHVVFDRYDDLGLKYCESLLRSKDLETSEIKIQNADTKITFTGKNYFACVKNKLALVQFLCQTASNYVSLNNEQELFISGGFPQIEKCYKLTSNSIFDVIQLQNNHLEADTRIFTHAHYNFQRGSQIIIHSIDTDVFILGIYYWKYFESQGCDGLFIKIHGPKSRTLACPVAAMYLPTHICTILPALHAFSGCDSTSKIGTKKKVLDIVCKNQKYSDALLTLGTNNYDIEKFKILEKLYLDILGKNGETADDARKRIFNRNCGIGINMSNIPCTSDAFFQHVLRAFAQTFIWIRALSPYHEFIDFTLWGYHKTEHGLLPKYLTKKALPENVIQPCNCNKTCKTKACHCKKNGVSCVAMCGCDLDMCENKI</sequence>
<reference evidence="2 3" key="1">
    <citation type="journal article" date="2024" name="bioRxiv">
        <title>A reference genome for Trichogramma kaykai: A tiny desert-dwelling parasitoid wasp with competing sex-ratio distorters.</title>
        <authorList>
            <person name="Culotta J."/>
            <person name="Lindsey A.R."/>
        </authorList>
    </citation>
    <scope>NUCLEOTIDE SEQUENCE [LARGE SCALE GENOMIC DNA]</scope>
    <source>
        <strain evidence="2 3">KSX58</strain>
    </source>
</reference>
<comment type="caution">
    <text evidence="2">The sequence shown here is derived from an EMBL/GenBank/DDBJ whole genome shotgun (WGS) entry which is preliminary data.</text>
</comment>
<evidence type="ECO:0000256" key="1">
    <source>
        <dbReference type="SAM" id="MobiDB-lite"/>
    </source>
</evidence>
<feature type="region of interest" description="Disordered" evidence="1">
    <location>
        <begin position="86"/>
        <end position="126"/>
    </location>
</feature>